<dbReference type="EMBL" id="PYGF01000001">
    <property type="protein sequence ID" value="PSL07206.1"/>
    <property type="molecule type" value="Genomic_DNA"/>
</dbReference>
<evidence type="ECO:0000313" key="2">
    <source>
        <dbReference type="Proteomes" id="UP000240708"/>
    </source>
</evidence>
<dbReference type="Gene3D" id="3.40.50.620">
    <property type="entry name" value="HUPs"/>
    <property type="match status" value="1"/>
</dbReference>
<proteinExistence type="predicted"/>
<dbReference type="RefSeq" id="WP_106565324.1">
    <property type="nucleotide sequence ID" value="NZ_PYGF01000001.1"/>
</dbReference>
<evidence type="ECO:0000313" key="1">
    <source>
        <dbReference type="EMBL" id="PSL07206.1"/>
    </source>
</evidence>
<dbReference type="Proteomes" id="UP000240708">
    <property type="component" value="Unassembled WGS sequence"/>
</dbReference>
<keyword evidence="2" id="KW-1185">Reference proteome</keyword>
<sequence>MKSNSGEKPKLWVLVDFSDYSKKVLQVARRWSENLELEVQVFHELDFQVPTLANHELRLKMKYGHIHEINRTWLRMKKLIFGEEARIGFEILEEPIIEFLKKNHPSVPAFILMGLKGGGLLKQVFLGSMVNEVVEKINQITVAVPKHLHEFQPKKIVISVHPKYELNLKELERLLFYLPNTVTSIQWISIAMENDKVEELNDYLVAISKKVDTNLMVETAVFSGEDLFTKLKSFVSGDNSQILVVQRGSRTFKDKLFRKFLVNELVYDGSIPLIILPF</sequence>
<evidence type="ECO:0008006" key="3">
    <source>
        <dbReference type="Google" id="ProtNLM"/>
    </source>
</evidence>
<organism evidence="1 2">
    <name type="scientific">Cecembia rubra</name>
    <dbReference type="NCBI Taxonomy" id="1485585"/>
    <lineage>
        <taxon>Bacteria</taxon>
        <taxon>Pseudomonadati</taxon>
        <taxon>Bacteroidota</taxon>
        <taxon>Cytophagia</taxon>
        <taxon>Cytophagales</taxon>
        <taxon>Cyclobacteriaceae</taxon>
        <taxon>Cecembia</taxon>
    </lineage>
</organism>
<dbReference type="OrthoDB" id="835770at2"/>
<protein>
    <recommendedName>
        <fullName evidence="3">Nucleotide-binding universal stress UspA family protein</fullName>
    </recommendedName>
</protein>
<name>A0A2P8ECK6_9BACT</name>
<dbReference type="AlphaFoldDB" id="A0A2P8ECK6"/>
<gene>
    <name evidence="1" type="ORF">CLV48_101136</name>
</gene>
<reference evidence="1 2" key="1">
    <citation type="submission" date="2018-03" db="EMBL/GenBank/DDBJ databases">
        <title>Genomic Encyclopedia of Archaeal and Bacterial Type Strains, Phase II (KMG-II): from individual species to whole genera.</title>
        <authorList>
            <person name="Goeker M."/>
        </authorList>
    </citation>
    <scope>NUCLEOTIDE SEQUENCE [LARGE SCALE GENOMIC DNA]</scope>
    <source>
        <strain evidence="1 2">DSM 28057</strain>
    </source>
</reference>
<dbReference type="InterPro" id="IPR014729">
    <property type="entry name" value="Rossmann-like_a/b/a_fold"/>
</dbReference>
<dbReference type="SUPFAM" id="SSF52402">
    <property type="entry name" value="Adenine nucleotide alpha hydrolases-like"/>
    <property type="match status" value="1"/>
</dbReference>
<comment type="caution">
    <text evidence="1">The sequence shown here is derived from an EMBL/GenBank/DDBJ whole genome shotgun (WGS) entry which is preliminary data.</text>
</comment>
<accession>A0A2P8ECK6</accession>